<gene>
    <name evidence="6" type="ORF">DFJ68_2473</name>
</gene>
<feature type="region of interest" description="Disordered" evidence="3">
    <location>
        <begin position="1"/>
        <end position="26"/>
    </location>
</feature>
<evidence type="ECO:0000259" key="5">
    <source>
        <dbReference type="Pfam" id="PF10099"/>
    </source>
</evidence>
<keyword evidence="7" id="KW-1185">Reference proteome</keyword>
<dbReference type="GO" id="GO:0005886">
    <property type="term" value="C:plasma membrane"/>
    <property type="evidence" value="ECO:0007669"/>
    <property type="project" value="InterPro"/>
</dbReference>
<feature type="domain" description="Anti-sigma K factor RskA C-terminal" evidence="5">
    <location>
        <begin position="133"/>
        <end position="260"/>
    </location>
</feature>
<evidence type="ECO:0000313" key="6">
    <source>
        <dbReference type="EMBL" id="RKT79018.1"/>
    </source>
</evidence>
<evidence type="ECO:0000313" key="7">
    <source>
        <dbReference type="Proteomes" id="UP000278440"/>
    </source>
</evidence>
<dbReference type="Pfam" id="PF10099">
    <property type="entry name" value="RskA_C"/>
    <property type="match status" value="1"/>
</dbReference>
<reference evidence="6 7" key="1">
    <citation type="submission" date="2018-10" db="EMBL/GenBank/DDBJ databases">
        <title>Sequencing the genomes of 1000 actinobacteria strains.</title>
        <authorList>
            <person name="Klenk H.-P."/>
        </authorList>
    </citation>
    <scope>NUCLEOTIDE SEQUENCE [LARGE SCALE GENOMIC DNA]</scope>
    <source>
        <strain evidence="6 7">DSM 44267</strain>
    </source>
</reference>
<keyword evidence="4" id="KW-0812">Transmembrane</keyword>
<feature type="transmembrane region" description="Helical" evidence="4">
    <location>
        <begin position="128"/>
        <end position="151"/>
    </location>
</feature>
<dbReference type="Proteomes" id="UP000278440">
    <property type="component" value="Unassembled WGS sequence"/>
</dbReference>
<dbReference type="OrthoDB" id="4328740at2"/>
<evidence type="ECO:0000256" key="1">
    <source>
        <dbReference type="ARBA" id="ARBA00023015"/>
    </source>
</evidence>
<keyword evidence="2" id="KW-0804">Transcription</keyword>
<keyword evidence="4" id="KW-0472">Membrane</keyword>
<sequence length="270" mass="28683">MRHPDDSELVDAAFAGTSPSDPSDAERVTLAHVAECDRCRATVDDVRRVADLLRDTTAEDARWLPSPDTVWAAVAARLDSPASGGVGGDPEPGLPPATRPTSPTPPTPTRTQPDELAARRERTRSPRLVGWAAGIAAAGLVIGLLTGRALWREPAQTAPTTVAQVTLDTLDTRQRGGEASVVRTRTGVDLTVDTTTPLDAGDGYLEVWLINRDLKRMVSVGVLRGEGTASFPITQSLIDQGYTVVDISKEHFDDQPAHSGDSLLRGSLPA</sequence>
<proteinExistence type="predicted"/>
<dbReference type="InterPro" id="IPR041916">
    <property type="entry name" value="Anti_sigma_zinc_sf"/>
</dbReference>
<comment type="caution">
    <text evidence="6">The sequence shown here is derived from an EMBL/GenBank/DDBJ whole genome shotgun (WGS) entry which is preliminary data.</text>
</comment>
<dbReference type="Gene3D" id="1.10.10.1320">
    <property type="entry name" value="Anti-sigma factor, zinc-finger domain"/>
    <property type="match status" value="1"/>
</dbReference>
<dbReference type="InterPro" id="IPR018764">
    <property type="entry name" value="RskA_C"/>
</dbReference>
<evidence type="ECO:0000256" key="2">
    <source>
        <dbReference type="ARBA" id="ARBA00023163"/>
    </source>
</evidence>
<keyword evidence="4" id="KW-1133">Transmembrane helix</keyword>
<feature type="compositionally biased region" description="Basic and acidic residues" evidence="3">
    <location>
        <begin position="112"/>
        <end position="123"/>
    </location>
</feature>
<name>A0A495Y3U8_9MICO</name>
<evidence type="ECO:0000256" key="4">
    <source>
        <dbReference type="SAM" id="Phobius"/>
    </source>
</evidence>
<dbReference type="EMBL" id="RBXT01000001">
    <property type="protein sequence ID" value="RKT79018.1"/>
    <property type="molecule type" value="Genomic_DNA"/>
</dbReference>
<keyword evidence="1" id="KW-0805">Transcription regulation</keyword>
<protein>
    <submittedName>
        <fullName evidence="6">Anti-sigma-K factor rskA</fullName>
    </submittedName>
</protein>
<accession>A0A495Y3U8</accession>
<dbReference type="AlphaFoldDB" id="A0A495Y3U8"/>
<dbReference type="RefSeq" id="WP_121033613.1">
    <property type="nucleotide sequence ID" value="NZ_RBXT01000001.1"/>
</dbReference>
<evidence type="ECO:0000256" key="3">
    <source>
        <dbReference type="SAM" id="MobiDB-lite"/>
    </source>
</evidence>
<feature type="region of interest" description="Disordered" evidence="3">
    <location>
        <begin position="80"/>
        <end position="123"/>
    </location>
</feature>
<organism evidence="6 7">
    <name type="scientific">Terracoccus luteus</name>
    <dbReference type="NCBI Taxonomy" id="53356"/>
    <lineage>
        <taxon>Bacteria</taxon>
        <taxon>Bacillati</taxon>
        <taxon>Actinomycetota</taxon>
        <taxon>Actinomycetes</taxon>
        <taxon>Micrococcales</taxon>
        <taxon>Intrasporangiaceae</taxon>
        <taxon>Terracoccus</taxon>
    </lineage>
</organism>
<feature type="compositionally biased region" description="Pro residues" evidence="3">
    <location>
        <begin position="92"/>
        <end position="108"/>
    </location>
</feature>